<dbReference type="EC" id="2.7.13.3" evidence="2"/>
<keyword evidence="4" id="KW-0808">Transferase</keyword>
<dbReference type="HOGENOM" id="CLU_241968_0_0_7"/>
<dbReference type="PROSITE" id="PS50011">
    <property type="entry name" value="PROTEIN_KINASE_DOM"/>
    <property type="match status" value="1"/>
</dbReference>
<keyword evidence="11" id="KW-1185">Reference proteome</keyword>
<dbReference type="InterPro" id="IPR003594">
    <property type="entry name" value="HATPase_dom"/>
</dbReference>
<evidence type="ECO:0000256" key="2">
    <source>
        <dbReference type="ARBA" id="ARBA00012438"/>
    </source>
</evidence>
<dbReference type="SMART" id="SM00387">
    <property type="entry name" value="HATPase_c"/>
    <property type="match status" value="1"/>
</dbReference>
<dbReference type="SMART" id="SM00220">
    <property type="entry name" value="S_TKc"/>
    <property type="match status" value="1"/>
</dbReference>
<dbReference type="InterPro" id="IPR036097">
    <property type="entry name" value="HisK_dim/P_sf"/>
</dbReference>
<dbReference type="PANTHER" id="PTHR43711:SF30">
    <property type="entry name" value="HISTIDINE KINASE"/>
    <property type="match status" value="1"/>
</dbReference>
<dbReference type="Pfam" id="PF13191">
    <property type="entry name" value="AAA_16"/>
    <property type="match status" value="1"/>
</dbReference>
<dbReference type="PROSITE" id="PS00108">
    <property type="entry name" value="PROTEIN_KINASE_ST"/>
    <property type="match status" value="1"/>
</dbReference>
<dbReference type="GO" id="GO:0005524">
    <property type="term" value="F:ATP binding"/>
    <property type="evidence" value="ECO:0007669"/>
    <property type="project" value="InterPro"/>
</dbReference>
<dbReference type="InterPro" id="IPR041664">
    <property type="entry name" value="AAA_16"/>
</dbReference>
<dbReference type="InterPro" id="IPR000719">
    <property type="entry name" value="Prot_kinase_dom"/>
</dbReference>
<dbReference type="InterPro" id="IPR036890">
    <property type="entry name" value="HATPase_C_sf"/>
</dbReference>
<dbReference type="CDD" id="cd14014">
    <property type="entry name" value="STKc_PknB_like"/>
    <property type="match status" value="1"/>
</dbReference>
<comment type="catalytic activity">
    <reaction evidence="1">
        <text>ATP + protein L-histidine = ADP + protein N-phospho-L-histidine.</text>
        <dbReference type="EC" id="2.7.13.3"/>
    </reaction>
</comment>
<gene>
    <name evidence="10" type="ordered locus">Hoch_6020</name>
</gene>
<dbReference type="SMART" id="SM00065">
    <property type="entry name" value="GAF"/>
    <property type="match status" value="1"/>
</dbReference>
<dbReference type="Gene3D" id="3.40.50.300">
    <property type="entry name" value="P-loop containing nucleotide triphosphate hydrolases"/>
    <property type="match status" value="1"/>
</dbReference>
<evidence type="ECO:0000259" key="8">
    <source>
        <dbReference type="PROSITE" id="PS50011"/>
    </source>
</evidence>
<accession>D0LJY8</accession>
<evidence type="ECO:0000256" key="7">
    <source>
        <dbReference type="PROSITE-ProRule" id="PRU00339"/>
    </source>
</evidence>
<evidence type="ECO:0000256" key="6">
    <source>
        <dbReference type="ARBA" id="ARBA00023012"/>
    </source>
</evidence>
<dbReference type="InterPro" id="IPR003661">
    <property type="entry name" value="HisK_dim/P_dom"/>
</dbReference>
<dbReference type="KEGG" id="hoh:Hoch_6020"/>
<feature type="domain" description="Histidine kinase" evidence="9">
    <location>
        <begin position="1408"/>
        <end position="1655"/>
    </location>
</feature>
<dbReference type="SUPFAM" id="SSF52540">
    <property type="entry name" value="P-loop containing nucleoside triphosphate hydrolases"/>
    <property type="match status" value="1"/>
</dbReference>
<dbReference type="InterPro" id="IPR005467">
    <property type="entry name" value="His_kinase_dom"/>
</dbReference>
<dbReference type="PROSITE" id="PS50005">
    <property type="entry name" value="TPR"/>
    <property type="match status" value="1"/>
</dbReference>
<dbReference type="eggNOG" id="COG0457">
    <property type="taxonomic scope" value="Bacteria"/>
</dbReference>
<dbReference type="Pfam" id="PF01590">
    <property type="entry name" value="GAF"/>
    <property type="match status" value="1"/>
</dbReference>
<dbReference type="Pfam" id="PF02518">
    <property type="entry name" value="HATPase_c"/>
    <property type="match status" value="1"/>
</dbReference>
<dbReference type="PROSITE" id="PS50109">
    <property type="entry name" value="HIS_KIN"/>
    <property type="match status" value="1"/>
</dbReference>
<evidence type="ECO:0000259" key="9">
    <source>
        <dbReference type="PROSITE" id="PS50109"/>
    </source>
</evidence>
<dbReference type="STRING" id="502025.Hoch_6020"/>
<dbReference type="Gene3D" id="3.30.200.20">
    <property type="entry name" value="Phosphorylase Kinase, domain 1"/>
    <property type="match status" value="1"/>
</dbReference>
<name>D0LJY8_HALO1</name>
<feature type="repeat" description="TPR" evidence="7">
    <location>
        <begin position="1004"/>
        <end position="1037"/>
    </location>
</feature>
<dbReference type="InterPro" id="IPR027417">
    <property type="entry name" value="P-loop_NTPase"/>
</dbReference>
<dbReference type="InterPro" id="IPR008271">
    <property type="entry name" value="Ser/Thr_kinase_AS"/>
</dbReference>
<dbReference type="CDD" id="cd00082">
    <property type="entry name" value="HisKA"/>
    <property type="match status" value="1"/>
</dbReference>
<protein>
    <recommendedName>
        <fullName evidence="2">histidine kinase</fullName>
        <ecNumber evidence="2">2.7.13.3</ecNumber>
    </recommendedName>
</protein>
<dbReference type="SUPFAM" id="SSF56112">
    <property type="entry name" value="Protein kinase-like (PK-like)"/>
    <property type="match status" value="1"/>
</dbReference>
<evidence type="ECO:0000313" key="10">
    <source>
        <dbReference type="EMBL" id="ACY18495.1"/>
    </source>
</evidence>
<dbReference type="GO" id="GO:0000155">
    <property type="term" value="F:phosphorelay sensor kinase activity"/>
    <property type="evidence" value="ECO:0007669"/>
    <property type="project" value="InterPro"/>
</dbReference>
<evidence type="ECO:0000313" key="11">
    <source>
        <dbReference type="Proteomes" id="UP000001880"/>
    </source>
</evidence>
<keyword evidence="5 10" id="KW-0418">Kinase</keyword>
<dbReference type="InterPro" id="IPR011990">
    <property type="entry name" value="TPR-like_helical_dom_sf"/>
</dbReference>
<dbReference type="Gene3D" id="1.10.510.10">
    <property type="entry name" value="Transferase(Phosphotransferase) domain 1"/>
    <property type="match status" value="1"/>
</dbReference>
<dbReference type="SMART" id="SM00028">
    <property type="entry name" value="TPR"/>
    <property type="match status" value="7"/>
</dbReference>
<dbReference type="PRINTS" id="PR00344">
    <property type="entry name" value="BCTRLSENSOR"/>
</dbReference>
<dbReference type="InterPro" id="IPR050736">
    <property type="entry name" value="Sensor_HK_Regulatory"/>
</dbReference>
<dbReference type="Pfam" id="PF00069">
    <property type="entry name" value="Pkinase"/>
    <property type="match status" value="1"/>
</dbReference>
<feature type="domain" description="Protein kinase" evidence="8">
    <location>
        <begin position="37"/>
        <end position="289"/>
    </location>
</feature>
<keyword evidence="7" id="KW-0802">TPR repeat</keyword>
<dbReference type="InterPro" id="IPR003018">
    <property type="entry name" value="GAF"/>
</dbReference>
<dbReference type="eggNOG" id="COG0515">
    <property type="taxonomic scope" value="Bacteria"/>
</dbReference>
<dbReference type="SUPFAM" id="SSF48452">
    <property type="entry name" value="TPR-like"/>
    <property type="match status" value="4"/>
</dbReference>
<dbReference type="SUPFAM" id="SSF55874">
    <property type="entry name" value="ATPase domain of HSP90 chaperone/DNA topoisomerase II/histidine kinase"/>
    <property type="match status" value="1"/>
</dbReference>
<evidence type="ECO:0000256" key="1">
    <source>
        <dbReference type="ARBA" id="ARBA00000085"/>
    </source>
</evidence>
<dbReference type="OrthoDB" id="5521237at2"/>
<dbReference type="Gene3D" id="3.30.450.40">
    <property type="match status" value="1"/>
</dbReference>
<evidence type="ECO:0000256" key="4">
    <source>
        <dbReference type="ARBA" id="ARBA00022679"/>
    </source>
</evidence>
<evidence type="ECO:0000256" key="3">
    <source>
        <dbReference type="ARBA" id="ARBA00022553"/>
    </source>
</evidence>
<sequence>MRGPQRRTRVQSAVLERSATSACETCESRPVSSEDRYQIVERIGAGGIGEVFKIEDRVSGRVQAMKIMPRARGVANLRSEFLALARLRHDNIVSVSDYGLTESGHDYFTMDYVNGPPLLEAVEEIPSPQFYQLIGGVLRALTFIHSRGMVHADIKPSNILIDGSLLARDPSRAARLVDFGLAAAVDDTDGGSARGTFPYAAPEVYAGRLDARSDLYAVGVVLYEMATGVQPYTGRNVREVLAAQRRGPPEDPRTHAPHLPSALAEMILALIDPVPGARPQTADEVLAYINEIAGTDFAIVDAQPLVDLSGVLVGRERDLPTLQRFWREAQNGQGMSVMLSGEEGVGKTRLMTELKLLVQLDGGQVYMTDVAARSDKPYAGIAKLVRGLLASTRGGAKEMSEWRRTLVPLLGGRLSQQHDHASRYALAEAVTGVLFQLASSEPLLVLIDDVQQADAATIELLAYLIRSVPDASVLMILGVRQGAFSSPTGGDFGQENAEAHLAQLESALHNAERGQQLELAPLDRPAVSRLVEQAFGPEIARHLGDDLYRVSSGNPSHATRAMEMLVQNGTVGRERGAWVLKDDAPTIPLPADVRVSAISRISQLPLATRRVLNAAAVLGESFTREILGELIASEEDDDEAGLGVETGVDPALAEAVRARLVIADAAAGTFRFTHGRVANLLYRELPESERRELHQRAAQILEQRAATGTTVSSGALAHHYLAVGDYELAISWGIRAAEEHARSYDHHGALAWYHRLRPYVEERQGAHVDERLGDLYALLGKVEEACTSYERAYQASTETPADHIRLARQLGDLLRRRGDGEAALELLLLALAEAREHELPIQEAQCHLRIGWVLMYRADYDAAMEHAMSGQIIARNQGDKKTAAELGRLRGAIVIFQGDAKSALAHLEAALDEADATHDDALSSGVLLEIGRAAIHGGDYIRAIDALEKAIAATERVGHIELTARCLNNLGAACYFQGDWQRARTSWERFRSLCDRFDEQSELVNALNNLGALYRELGQFNEALSVLDRAAHVAAMTGHTHMAAMIQGNRGEVLFRRGDLSGARTCYEQALNEFQRIGARVDIIETRRRMCELDIAAGKVIEALDLAIDTAREAKEAGAKLEEGILHRVAANALRLQGDHDSAHWFIERAREILTTLGARYERAKVELTAAELGSAHGHMEEAQRHFNAAIEAFASLGARWDLSVARSRKRSLVPPQQTGPLSSAIRAARVSSSQVALDLFLGLTQALANVEIERLLEIALDKILALTHFERSFILLLDQDGRPMERMRRVLPGAKGFGRDDAEFSGTIVRRVAANGQAASITDIAQEDELRDQKSVVALGLRQVMCAPMRAHGRVIGIIYIDSRRLSFEEHGVDLVLLEAFAAQVALAVENSRLMSEEKRKGELMAILAHEVRNPLAGILGYSDIGEAGDSEEVGLEATEVFKRIRVDAERLRRLVDNVLELARHESGNVEWSMMSFDIRDIIYPLIDSNQPSCEQRQISLKTDLGELHSKIFGNPDRLMQVLANLIGNAIKFTPPQGRIMIKARNESVAATDPKAPPMPASEIRAWTPMELSDDIIQEFVRVDVIDTGPGMNDELRTRLFEKFSQGAGRKRSSGVGLGLYISREIVMRHGGTIWVESQLGKGTTFSFRIPVAAAPPEAPPASES</sequence>
<organism evidence="10 11">
    <name type="scientific">Haliangium ochraceum (strain DSM 14365 / JCM 11303 / SMP-2)</name>
    <dbReference type="NCBI Taxonomy" id="502025"/>
    <lineage>
        <taxon>Bacteria</taxon>
        <taxon>Pseudomonadati</taxon>
        <taxon>Myxococcota</taxon>
        <taxon>Polyangia</taxon>
        <taxon>Haliangiales</taxon>
        <taxon>Kofleriaceae</taxon>
        <taxon>Haliangium</taxon>
    </lineage>
</organism>
<reference evidence="10 11" key="1">
    <citation type="journal article" date="2010" name="Stand. Genomic Sci.">
        <title>Complete genome sequence of Haliangium ochraceum type strain (SMP-2).</title>
        <authorList>
            <consortium name="US DOE Joint Genome Institute (JGI-PGF)"/>
            <person name="Ivanova N."/>
            <person name="Daum C."/>
            <person name="Lang E."/>
            <person name="Abt B."/>
            <person name="Kopitz M."/>
            <person name="Saunders E."/>
            <person name="Lapidus A."/>
            <person name="Lucas S."/>
            <person name="Glavina Del Rio T."/>
            <person name="Nolan M."/>
            <person name="Tice H."/>
            <person name="Copeland A."/>
            <person name="Cheng J.F."/>
            <person name="Chen F."/>
            <person name="Bruce D."/>
            <person name="Goodwin L."/>
            <person name="Pitluck S."/>
            <person name="Mavromatis K."/>
            <person name="Pati A."/>
            <person name="Mikhailova N."/>
            <person name="Chen A."/>
            <person name="Palaniappan K."/>
            <person name="Land M."/>
            <person name="Hauser L."/>
            <person name="Chang Y.J."/>
            <person name="Jeffries C.D."/>
            <person name="Detter J.C."/>
            <person name="Brettin T."/>
            <person name="Rohde M."/>
            <person name="Goker M."/>
            <person name="Bristow J."/>
            <person name="Markowitz V."/>
            <person name="Eisen J.A."/>
            <person name="Hugenholtz P."/>
            <person name="Kyrpides N.C."/>
            <person name="Klenk H.P."/>
        </authorList>
    </citation>
    <scope>NUCLEOTIDE SEQUENCE [LARGE SCALE GENOMIC DNA]</scope>
    <source>
        <strain evidence="11">DSM 14365 / CIP 107738 / JCM 11303 / AJ 13395 / SMP-2</strain>
    </source>
</reference>
<dbReference type="eggNOG" id="COG3899">
    <property type="taxonomic scope" value="Bacteria"/>
</dbReference>
<dbReference type="InterPro" id="IPR004358">
    <property type="entry name" value="Sig_transdc_His_kin-like_C"/>
</dbReference>
<dbReference type="Pfam" id="PF13424">
    <property type="entry name" value="TPR_12"/>
    <property type="match status" value="2"/>
</dbReference>
<keyword evidence="3" id="KW-0597">Phosphoprotein</keyword>
<dbReference type="PANTHER" id="PTHR43711">
    <property type="entry name" value="TWO-COMPONENT HISTIDINE KINASE"/>
    <property type="match status" value="1"/>
</dbReference>
<dbReference type="SUPFAM" id="SSF47384">
    <property type="entry name" value="Homodimeric domain of signal transducing histidine kinase"/>
    <property type="match status" value="1"/>
</dbReference>
<keyword evidence="6" id="KW-0902">Two-component regulatory system</keyword>
<dbReference type="Proteomes" id="UP000001880">
    <property type="component" value="Chromosome"/>
</dbReference>
<dbReference type="EMBL" id="CP001804">
    <property type="protein sequence ID" value="ACY18495.1"/>
    <property type="molecule type" value="Genomic_DNA"/>
</dbReference>
<dbReference type="InterPro" id="IPR011009">
    <property type="entry name" value="Kinase-like_dom_sf"/>
</dbReference>
<dbReference type="Gene3D" id="1.10.287.130">
    <property type="match status" value="1"/>
</dbReference>
<proteinExistence type="predicted"/>
<dbReference type="InterPro" id="IPR019734">
    <property type="entry name" value="TPR_rpt"/>
</dbReference>
<dbReference type="SMART" id="SM00388">
    <property type="entry name" value="HisKA"/>
    <property type="match status" value="1"/>
</dbReference>
<dbReference type="SUPFAM" id="SSF55781">
    <property type="entry name" value="GAF domain-like"/>
    <property type="match status" value="1"/>
</dbReference>
<dbReference type="Gene3D" id="1.25.40.10">
    <property type="entry name" value="Tetratricopeptide repeat domain"/>
    <property type="match status" value="3"/>
</dbReference>
<evidence type="ECO:0000256" key="5">
    <source>
        <dbReference type="ARBA" id="ARBA00022777"/>
    </source>
</evidence>
<dbReference type="eggNOG" id="COG2205">
    <property type="taxonomic scope" value="Bacteria"/>
</dbReference>
<dbReference type="InterPro" id="IPR029016">
    <property type="entry name" value="GAF-like_dom_sf"/>
</dbReference>
<dbReference type="Pfam" id="PF13181">
    <property type="entry name" value="TPR_8"/>
    <property type="match status" value="1"/>
</dbReference>
<dbReference type="Gene3D" id="3.30.565.10">
    <property type="entry name" value="Histidine kinase-like ATPase, C-terminal domain"/>
    <property type="match status" value="1"/>
</dbReference>
<dbReference type="Pfam" id="PF00512">
    <property type="entry name" value="HisKA"/>
    <property type="match status" value="1"/>
</dbReference>